<evidence type="ECO:0000313" key="1">
    <source>
        <dbReference type="EMBL" id="GHD58617.1"/>
    </source>
</evidence>
<proteinExistence type="predicted"/>
<keyword evidence="2" id="KW-1185">Reference proteome</keyword>
<evidence type="ECO:0008006" key="3">
    <source>
        <dbReference type="Google" id="ProtNLM"/>
    </source>
</evidence>
<organism evidence="1 2">
    <name type="scientific">Jeongeupia chitinilytica</name>
    <dbReference type="NCBI Taxonomy" id="1041641"/>
    <lineage>
        <taxon>Bacteria</taxon>
        <taxon>Pseudomonadati</taxon>
        <taxon>Pseudomonadota</taxon>
        <taxon>Betaproteobacteria</taxon>
        <taxon>Neisseriales</taxon>
        <taxon>Chitinibacteraceae</taxon>
        <taxon>Jeongeupia</taxon>
    </lineage>
</organism>
<dbReference type="SUPFAM" id="SSF116922">
    <property type="entry name" value="YugE-like"/>
    <property type="match status" value="1"/>
</dbReference>
<sequence>MGTKLSPQELELYLALDVLLFKEWDPIGVSEFTEEVDAEYRAYLPRIFSIVMEDAAPEEVANHLNQIQTERMELPANIQHCLRIAEKAFELKWQAGL</sequence>
<accession>A0ABQ3GZ81</accession>
<dbReference type="Proteomes" id="UP000604737">
    <property type="component" value="Unassembled WGS sequence"/>
</dbReference>
<dbReference type="RefSeq" id="WP_189458943.1">
    <property type="nucleotide sequence ID" value="NZ_BMYO01000002.1"/>
</dbReference>
<evidence type="ECO:0000313" key="2">
    <source>
        <dbReference type="Proteomes" id="UP000604737"/>
    </source>
</evidence>
<name>A0ABQ3GZ81_9NEIS</name>
<dbReference type="EMBL" id="BMYO01000002">
    <property type="protein sequence ID" value="GHD58617.1"/>
    <property type="molecule type" value="Genomic_DNA"/>
</dbReference>
<protein>
    <recommendedName>
        <fullName evidence="3">DUF1871 family protein</fullName>
    </recommendedName>
</protein>
<dbReference type="Gene3D" id="1.10.340.20">
    <property type="entry name" value="Apc36109-like domain"/>
    <property type="match status" value="1"/>
</dbReference>
<reference evidence="2" key="1">
    <citation type="journal article" date="2019" name="Int. J. Syst. Evol. Microbiol.">
        <title>The Global Catalogue of Microorganisms (GCM) 10K type strain sequencing project: providing services to taxonomists for standard genome sequencing and annotation.</title>
        <authorList>
            <consortium name="The Broad Institute Genomics Platform"/>
            <consortium name="The Broad Institute Genome Sequencing Center for Infectious Disease"/>
            <person name="Wu L."/>
            <person name="Ma J."/>
        </authorList>
    </citation>
    <scope>NUCLEOTIDE SEQUENCE [LARGE SCALE GENOMIC DNA]</scope>
    <source>
        <strain evidence="2">KCTC 23701</strain>
    </source>
</reference>
<gene>
    <name evidence="1" type="ORF">GCM10007350_08760</name>
</gene>
<comment type="caution">
    <text evidence="1">The sequence shown here is derived from an EMBL/GenBank/DDBJ whole genome shotgun (WGS) entry which is preliminary data.</text>
</comment>
<dbReference type="InterPro" id="IPR023162">
    <property type="entry name" value="Apc36109-like_dom_sf"/>
</dbReference>